<dbReference type="EMBL" id="HBUF01514118">
    <property type="protein sequence ID" value="CAG6747400.1"/>
    <property type="molecule type" value="Transcribed_RNA"/>
</dbReference>
<evidence type="ECO:0000313" key="1">
    <source>
        <dbReference type="EMBL" id="CAG6747400.1"/>
    </source>
</evidence>
<proteinExistence type="predicted"/>
<dbReference type="AlphaFoldDB" id="A0A8D8ZIB9"/>
<organism evidence="1">
    <name type="scientific">Cacopsylla melanoneura</name>
    <dbReference type="NCBI Taxonomy" id="428564"/>
    <lineage>
        <taxon>Eukaryota</taxon>
        <taxon>Metazoa</taxon>
        <taxon>Ecdysozoa</taxon>
        <taxon>Arthropoda</taxon>
        <taxon>Hexapoda</taxon>
        <taxon>Insecta</taxon>
        <taxon>Pterygota</taxon>
        <taxon>Neoptera</taxon>
        <taxon>Paraneoptera</taxon>
        <taxon>Hemiptera</taxon>
        <taxon>Sternorrhyncha</taxon>
        <taxon>Psylloidea</taxon>
        <taxon>Psyllidae</taxon>
        <taxon>Psyllinae</taxon>
        <taxon>Cacopsylla</taxon>
    </lineage>
</organism>
<accession>A0A8D8ZIB9</accession>
<reference evidence="1" key="1">
    <citation type="submission" date="2021-05" db="EMBL/GenBank/DDBJ databases">
        <authorList>
            <person name="Alioto T."/>
            <person name="Alioto T."/>
            <person name="Gomez Garrido J."/>
        </authorList>
    </citation>
    <scope>NUCLEOTIDE SEQUENCE</scope>
</reference>
<sequence length="99" mass="11604">MPFFGDKFKFKKKNCFQSIFSLFDFCCRNFVFYKMKYLTFGFLLFVIFQAFLIMEAAGADCWWTGCQKNDWKVKGCGQYGRKTSGQKNCSGGKMYNCCK</sequence>
<protein>
    <submittedName>
        <fullName evidence="1">Uncharacterized protein</fullName>
    </submittedName>
</protein>
<name>A0A8D8ZIB9_9HEMI</name>